<dbReference type="AlphaFoldDB" id="A0A3E0K1E5"/>
<gene>
    <name evidence="1" type="ORF">C6P37_13340</name>
</gene>
<evidence type="ECO:0000313" key="1">
    <source>
        <dbReference type="EMBL" id="REJ26453.1"/>
    </source>
</evidence>
<dbReference type="Proteomes" id="UP000257014">
    <property type="component" value="Unassembled WGS sequence"/>
</dbReference>
<evidence type="ECO:0000313" key="2">
    <source>
        <dbReference type="Proteomes" id="UP000257014"/>
    </source>
</evidence>
<dbReference type="EMBL" id="QEWE01000025">
    <property type="protein sequence ID" value="REJ26453.1"/>
    <property type="molecule type" value="Genomic_DNA"/>
</dbReference>
<proteinExistence type="predicted"/>
<organism evidence="1 2">
    <name type="scientific">Caldibacillus debilis</name>
    <dbReference type="NCBI Taxonomy" id="301148"/>
    <lineage>
        <taxon>Bacteria</taxon>
        <taxon>Bacillati</taxon>
        <taxon>Bacillota</taxon>
        <taxon>Bacilli</taxon>
        <taxon>Bacillales</taxon>
        <taxon>Bacillaceae</taxon>
        <taxon>Caldibacillus</taxon>
    </lineage>
</organism>
<name>A0A3E0K1E5_9BACI</name>
<comment type="caution">
    <text evidence="1">The sequence shown here is derived from an EMBL/GenBank/DDBJ whole genome shotgun (WGS) entry which is preliminary data.</text>
</comment>
<reference evidence="1 2" key="1">
    <citation type="submission" date="2018-03" db="EMBL/GenBank/DDBJ databases">
        <authorList>
            <person name="Keele B.F."/>
        </authorList>
    </citation>
    <scope>NUCLEOTIDE SEQUENCE [LARGE SCALE GENOMIC DNA]</scope>
    <source>
        <strain evidence="1">ZCTH4_d</strain>
    </source>
</reference>
<sequence>MRNIMAHIPSRDKEFFASRLKKIWLQPDYRAAVTYA</sequence>
<protein>
    <submittedName>
        <fullName evidence="1">Uncharacterized protein</fullName>
    </submittedName>
</protein>
<accession>A0A3E0K1E5</accession>